<feature type="transmembrane region" description="Helical" evidence="1">
    <location>
        <begin position="575"/>
        <end position="594"/>
    </location>
</feature>
<name>A0A1H9D6H2_9GAMM</name>
<feature type="transmembrane region" description="Helical" evidence="1">
    <location>
        <begin position="474"/>
        <end position="495"/>
    </location>
</feature>
<dbReference type="STRING" id="355243.SAMN03080615_00368"/>
<dbReference type="Proteomes" id="UP000198749">
    <property type="component" value="Unassembled WGS sequence"/>
</dbReference>
<evidence type="ECO:0000313" key="2">
    <source>
        <dbReference type="EMBL" id="SEQ08971.1"/>
    </source>
</evidence>
<protein>
    <submittedName>
        <fullName evidence="2">Uncharacterized protein</fullName>
    </submittedName>
</protein>
<feature type="transmembrane region" description="Helical" evidence="1">
    <location>
        <begin position="606"/>
        <end position="626"/>
    </location>
</feature>
<keyword evidence="1" id="KW-1133">Transmembrane helix</keyword>
<dbReference type="AlphaFoldDB" id="A0A1H9D6H2"/>
<sequence>MCNDVCEASTPGADVSQEFACISDAVNYSEIYNQQIDDVRNVERNERTRTAGVFLYRIANFDYPLVRVELDAYRQANGPTTIGELAQVLHLERATLFNRILDWHAGPNGHVRAFLYRRYVGGDATTVEDQVAALREIRQGGSGVPVYHRWRLPSGRNYRLILPRSEALEQEIALNRTALVSADIQQLSALLSAEMDDAMAKAERVAANQQALGRILQPYRQELGALELLMEFIDLAEVNPDSAYSSSEQAKIDTLQSKLNTLKGHADSTFGREPTQRARSLQQAIRRDTDSLYSMLEGDSRLNELLAQACDSDSMITSSFMHGVYSKLGACYRVLMTSNHAETLITERLQPALEMIVSNEWRSFVNPSCLATVAGKLSIVPTIAGNLPGPPSLLMVVMEASMPKIIQMASLAPSAGRILRDLTVEVTAELIGMVGSNKGEFIRRLSSSDPEEVLQVKEWSRGVVNSEVMSSPGWGVFMSMITGILFLNAFVSAATTTTDSMITRIRLWGDTVAQFSNFANSLIQALQRFKFVRQGVLGTAGTSRVLGIIGSLAAIASSTALMAEEYRTRDYAGMTVAGFGLASGVLSLAGFMLWMSAGTIEVPPLAAVLFVAALIVGLVGAIIGLFTSDSNGEALVEGLVEHMADADLFSRQLRGDSRLNRYYEDVRRYHHSVTINDLRSSARTALNYLFGLDQITDSEKREQTVDLIDSLIA</sequence>
<dbReference type="EMBL" id="FOGB01000001">
    <property type="protein sequence ID" value="SEQ08971.1"/>
    <property type="molecule type" value="Genomic_DNA"/>
</dbReference>
<gene>
    <name evidence="2" type="ORF">SAMN03080615_00368</name>
</gene>
<evidence type="ECO:0000313" key="3">
    <source>
        <dbReference type="Proteomes" id="UP000198749"/>
    </source>
</evidence>
<dbReference type="RefSeq" id="WP_091353160.1">
    <property type="nucleotide sequence ID" value="NZ_AP025284.1"/>
</dbReference>
<reference evidence="3" key="1">
    <citation type="submission" date="2016-10" db="EMBL/GenBank/DDBJ databases">
        <authorList>
            <person name="Varghese N."/>
            <person name="Submissions S."/>
        </authorList>
    </citation>
    <scope>NUCLEOTIDE SEQUENCE [LARGE SCALE GENOMIC DNA]</scope>
    <source>
        <strain evidence="3">DSM 18887</strain>
    </source>
</reference>
<dbReference type="OrthoDB" id="9816848at2"/>
<keyword evidence="3" id="KW-1185">Reference proteome</keyword>
<keyword evidence="1" id="KW-0812">Transmembrane</keyword>
<organism evidence="2 3">
    <name type="scientific">Amphritea atlantica</name>
    <dbReference type="NCBI Taxonomy" id="355243"/>
    <lineage>
        <taxon>Bacteria</taxon>
        <taxon>Pseudomonadati</taxon>
        <taxon>Pseudomonadota</taxon>
        <taxon>Gammaproteobacteria</taxon>
        <taxon>Oceanospirillales</taxon>
        <taxon>Oceanospirillaceae</taxon>
        <taxon>Amphritea</taxon>
    </lineage>
</organism>
<evidence type="ECO:0000256" key="1">
    <source>
        <dbReference type="SAM" id="Phobius"/>
    </source>
</evidence>
<proteinExistence type="predicted"/>
<accession>A0A1H9D6H2</accession>
<keyword evidence="1" id="KW-0472">Membrane</keyword>